<keyword evidence="1" id="KW-0812">Transmembrane</keyword>
<feature type="transmembrane region" description="Helical" evidence="1">
    <location>
        <begin position="20"/>
        <end position="42"/>
    </location>
</feature>
<keyword evidence="1" id="KW-1133">Transmembrane helix</keyword>
<protein>
    <submittedName>
        <fullName evidence="2">Uncharacterized protein</fullName>
    </submittedName>
</protein>
<evidence type="ECO:0000256" key="1">
    <source>
        <dbReference type="SAM" id="Phobius"/>
    </source>
</evidence>
<accession>A0A8H6DSQ6</accession>
<proteinExistence type="predicted"/>
<keyword evidence="1" id="KW-0472">Membrane</keyword>
<reference evidence="2" key="1">
    <citation type="submission" date="2019-11" db="EMBL/GenBank/DDBJ databases">
        <title>Bipolaris sorokiniana Genome sequencing.</title>
        <authorList>
            <person name="Wang H."/>
        </authorList>
    </citation>
    <scope>NUCLEOTIDE SEQUENCE</scope>
</reference>
<organism evidence="2 3">
    <name type="scientific">Cochliobolus sativus</name>
    <name type="common">Common root rot and spot blotch fungus</name>
    <name type="synonym">Bipolaris sorokiniana</name>
    <dbReference type="NCBI Taxonomy" id="45130"/>
    <lineage>
        <taxon>Eukaryota</taxon>
        <taxon>Fungi</taxon>
        <taxon>Dikarya</taxon>
        <taxon>Ascomycota</taxon>
        <taxon>Pezizomycotina</taxon>
        <taxon>Dothideomycetes</taxon>
        <taxon>Pleosporomycetidae</taxon>
        <taxon>Pleosporales</taxon>
        <taxon>Pleosporineae</taxon>
        <taxon>Pleosporaceae</taxon>
        <taxon>Bipolaris</taxon>
    </lineage>
</organism>
<evidence type="ECO:0000313" key="2">
    <source>
        <dbReference type="EMBL" id="KAF5846647.1"/>
    </source>
</evidence>
<gene>
    <name evidence="2" type="ORF">GGP41_004735</name>
</gene>
<evidence type="ECO:0000313" key="3">
    <source>
        <dbReference type="Proteomes" id="UP000624244"/>
    </source>
</evidence>
<name>A0A8H6DSQ6_COCSA</name>
<dbReference type="AlphaFoldDB" id="A0A8H6DSQ6"/>
<sequence length="84" mass="9660">MTDSKMLETMNEPIDPSYLIPILAIDLLLTMLLFLAFALLALKLFRLTYNNEVLLYRRLREIKEAWAQLKKSAPSSFVGQGEKV</sequence>
<comment type="caution">
    <text evidence="2">The sequence shown here is derived from an EMBL/GenBank/DDBJ whole genome shotgun (WGS) entry which is preliminary data.</text>
</comment>
<dbReference type="EMBL" id="WNKQ01000015">
    <property type="protein sequence ID" value="KAF5846647.1"/>
    <property type="molecule type" value="Genomic_DNA"/>
</dbReference>
<dbReference type="Proteomes" id="UP000624244">
    <property type="component" value="Unassembled WGS sequence"/>
</dbReference>